<keyword evidence="1" id="KW-1185">Reference proteome</keyword>
<reference evidence="1" key="1">
    <citation type="journal article" date="2014" name="Nat. Commun.">
        <title>The tobacco genome sequence and its comparison with those of tomato and potato.</title>
        <authorList>
            <person name="Sierro N."/>
            <person name="Battey J.N."/>
            <person name="Ouadi S."/>
            <person name="Bakaher N."/>
            <person name="Bovet L."/>
            <person name="Willig A."/>
            <person name="Goepfert S."/>
            <person name="Peitsch M.C."/>
            <person name="Ivanov N.V."/>
        </authorList>
    </citation>
    <scope>NUCLEOTIDE SEQUENCE [LARGE SCALE GENOMIC DNA]</scope>
</reference>
<dbReference type="RefSeq" id="XP_075088850.1">
    <property type="nucleotide sequence ID" value="XM_075232749.1"/>
</dbReference>
<proteinExistence type="predicted"/>
<evidence type="ECO:0000313" key="1">
    <source>
        <dbReference type="Proteomes" id="UP000790787"/>
    </source>
</evidence>
<gene>
    <name evidence="2" type="primary">LOC142170673</name>
</gene>
<sequence length="148" mass="16812">MRAVLFSQMSFQNLMCSPLPANCIDQSSSRGEEQHETVEQEHHPGRIKPYDDVNAAFDSCTFLCKYVSYSRINATVTPSLAAQQVEQLQLILLPHLTCLMPHDNGFLKTVSSPQWNRAHLAGFKHLFFIDHLTKGATADNPCHRLWWS</sequence>
<reference evidence="2" key="2">
    <citation type="submission" date="2025-08" db="UniProtKB">
        <authorList>
            <consortium name="RefSeq"/>
        </authorList>
    </citation>
    <scope>IDENTIFICATION</scope>
    <source>
        <tissue evidence="2">Leaf</tissue>
    </source>
</reference>
<dbReference type="Proteomes" id="UP000790787">
    <property type="component" value="Chromosome 16"/>
</dbReference>
<protein>
    <submittedName>
        <fullName evidence="2">Uncharacterized protein LOC142170673</fullName>
    </submittedName>
</protein>
<accession>A0AC58SV61</accession>
<evidence type="ECO:0000313" key="2">
    <source>
        <dbReference type="RefSeq" id="XP_075088850.1"/>
    </source>
</evidence>
<name>A0AC58SV61_TOBAC</name>
<organism evidence="1 2">
    <name type="scientific">Nicotiana tabacum</name>
    <name type="common">Common tobacco</name>
    <dbReference type="NCBI Taxonomy" id="4097"/>
    <lineage>
        <taxon>Eukaryota</taxon>
        <taxon>Viridiplantae</taxon>
        <taxon>Streptophyta</taxon>
        <taxon>Embryophyta</taxon>
        <taxon>Tracheophyta</taxon>
        <taxon>Spermatophyta</taxon>
        <taxon>Magnoliopsida</taxon>
        <taxon>eudicotyledons</taxon>
        <taxon>Gunneridae</taxon>
        <taxon>Pentapetalae</taxon>
        <taxon>asterids</taxon>
        <taxon>lamiids</taxon>
        <taxon>Solanales</taxon>
        <taxon>Solanaceae</taxon>
        <taxon>Nicotianoideae</taxon>
        <taxon>Nicotianeae</taxon>
        <taxon>Nicotiana</taxon>
    </lineage>
</organism>